<sequence length="201" mass="22088">MTALARLIQRFKQLPGIGEKSAQRIARYILRIEHEDAARLSEAILEARSRTRTCRRCGNLTEDEFCEICKDPSRVQTEICVVEEAFDIPLIERAGAYQGLYHVLGGVLSPMEDVSADELRITELVERVKNEGTKEVILATSATTEGETTALYVAGQLKGMGIRVSRIARGIPVGADLGLADEVTISKAIRGRESLDSGERT</sequence>
<dbReference type="GO" id="GO:0008270">
    <property type="term" value="F:zinc ion binding"/>
    <property type="evidence" value="ECO:0007669"/>
    <property type="project" value="UniProtKB-KW"/>
</dbReference>
<dbReference type="SMART" id="SM00493">
    <property type="entry name" value="TOPRIM"/>
    <property type="match status" value="1"/>
</dbReference>
<evidence type="ECO:0000256" key="2">
    <source>
        <dbReference type="ARBA" id="ARBA00022763"/>
    </source>
</evidence>
<keyword evidence="3 7" id="KW-0863">Zinc-finger</keyword>
<dbReference type="Gene3D" id="3.40.1360.10">
    <property type="match status" value="1"/>
</dbReference>
<name>A0A532VAE9_UNCT6</name>
<dbReference type="InterPro" id="IPR000093">
    <property type="entry name" value="DNA_Rcmb_RecR"/>
</dbReference>
<proteinExistence type="inferred from homology"/>
<protein>
    <recommendedName>
        <fullName evidence="7">Recombination protein RecR</fullName>
    </recommendedName>
</protein>
<dbReference type="InterPro" id="IPR023627">
    <property type="entry name" value="Rcmb_RecR"/>
</dbReference>
<keyword evidence="5 7" id="KW-0233">DNA recombination</keyword>
<dbReference type="Pfam" id="PF21175">
    <property type="entry name" value="RecR_C"/>
    <property type="match status" value="1"/>
</dbReference>
<evidence type="ECO:0000256" key="6">
    <source>
        <dbReference type="ARBA" id="ARBA00023204"/>
    </source>
</evidence>
<evidence type="ECO:0000256" key="3">
    <source>
        <dbReference type="ARBA" id="ARBA00022771"/>
    </source>
</evidence>
<evidence type="ECO:0000259" key="8">
    <source>
        <dbReference type="PROSITE" id="PS50880"/>
    </source>
</evidence>
<dbReference type="AlphaFoldDB" id="A0A532VAE9"/>
<evidence type="ECO:0000313" key="9">
    <source>
        <dbReference type="EMBL" id="TKJ44183.1"/>
    </source>
</evidence>
<dbReference type="Gene3D" id="6.10.250.240">
    <property type="match status" value="1"/>
</dbReference>
<dbReference type="Pfam" id="PF21176">
    <property type="entry name" value="RecR_HhH"/>
    <property type="match status" value="1"/>
</dbReference>
<organism evidence="9 10">
    <name type="scientific">candidate division TA06 bacterium B3_TA06</name>
    <dbReference type="NCBI Taxonomy" id="2012487"/>
    <lineage>
        <taxon>Bacteria</taxon>
        <taxon>Bacteria division TA06</taxon>
    </lineage>
</organism>
<dbReference type="Pfam" id="PF13662">
    <property type="entry name" value="Toprim_4"/>
    <property type="match status" value="1"/>
</dbReference>
<keyword evidence="2 7" id="KW-0227">DNA damage</keyword>
<dbReference type="Proteomes" id="UP000317778">
    <property type="component" value="Unassembled WGS sequence"/>
</dbReference>
<dbReference type="GO" id="GO:0006281">
    <property type="term" value="P:DNA repair"/>
    <property type="evidence" value="ECO:0007669"/>
    <property type="project" value="UniProtKB-UniRule"/>
</dbReference>
<comment type="similarity">
    <text evidence="7">Belongs to the RecR family.</text>
</comment>
<dbReference type="PROSITE" id="PS50880">
    <property type="entry name" value="TOPRIM"/>
    <property type="match status" value="1"/>
</dbReference>
<feature type="zinc finger region" description="C4-type" evidence="7">
    <location>
        <begin position="54"/>
        <end position="69"/>
    </location>
</feature>
<dbReference type="PANTHER" id="PTHR30446">
    <property type="entry name" value="RECOMBINATION PROTEIN RECR"/>
    <property type="match status" value="1"/>
</dbReference>
<evidence type="ECO:0000256" key="4">
    <source>
        <dbReference type="ARBA" id="ARBA00022833"/>
    </source>
</evidence>
<reference evidence="9 10" key="1">
    <citation type="submission" date="2017-06" db="EMBL/GenBank/DDBJ databases">
        <title>Novel microbial phyla capable of carbon fixation and sulfur reduction in deep-sea sediments.</title>
        <authorList>
            <person name="Huang J."/>
            <person name="Baker B."/>
            <person name="Wang Y."/>
        </authorList>
    </citation>
    <scope>NUCLEOTIDE SEQUENCE [LARGE SCALE GENOMIC DNA]</scope>
    <source>
        <strain evidence="9">B3_TA06</strain>
    </source>
</reference>
<dbReference type="SUPFAM" id="SSF111304">
    <property type="entry name" value="Recombination protein RecR"/>
    <property type="match status" value="1"/>
</dbReference>
<dbReference type="InterPro" id="IPR015967">
    <property type="entry name" value="Rcmb_RecR_Znf"/>
</dbReference>
<dbReference type="GO" id="GO:0006310">
    <property type="term" value="P:DNA recombination"/>
    <property type="evidence" value="ECO:0007669"/>
    <property type="project" value="UniProtKB-UniRule"/>
</dbReference>
<dbReference type="GO" id="GO:0003677">
    <property type="term" value="F:DNA binding"/>
    <property type="evidence" value="ECO:0007669"/>
    <property type="project" value="UniProtKB-UniRule"/>
</dbReference>
<evidence type="ECO:0000256" key="1">
    <source>
        <dbReference type="ARBA" id="ARBA00022723"/>
    </source>
</evidence>
<evidence type="ECO:0000256" key="5">
    <source>
        <dbReference type="ARBA" id="ARBA00023172"/>
    </source>
</evidence>
<keyword evidence="6 7" id="KW-0234">DNA repair</keyword>
<evidence type="ECO:0000256" key="7">
    <source>
        <dbReference type="HAMAP-Rule" id="MF_00017"/>
    </source>
</evidence>
<accession>A0A532VAE9</accession>
<evidence type="ECO:0000313" key="10">
    <source>
        <dbReference type="Proteomes" id="UP000317778"/>
    </source>
</evidence>
<dbReference type="Gene3D" id="3.30.60.80">
    <property type="match status" value="1"/>
</dbReference>
<dbReference type="CDD" id="cd01025">
    <property type="entry name" value="TOPRIM_recR"/>
    <property type="match status" value="1"/>
</dbReference>
<dbReference type="PANTHER" id="PTHR30446:SF0">
    <property type="entry name" value="RECOMBINATION PROTEIN RECR"/>
    <property type="match status" value="1"/>
</dbReference>
<dbReference type="HAMAP" id="MF_00017">
    <property type="entry name" value="RecR"/>
    <property type="match status" value="1"/>
</dbReference>
<dbReference type="Gene3D" id="1.10.8.420">
    <property type="entry name" value="RecR Domain 1"/>
    <property type="match status" value="1"/>
</dbReference>
<dbReference type="Pfam" id="PF02132">
    <property type="entry name" value="RecR_ZnF"/>
    <property type="match status" value="1"/>
</dbReference>
<dbReference type="InterPro" id="IPR034137">
    <property type="entry name" value="TOPRIM_RecR"/>
</dbReference>
<feature type="domain" description="Toprim" evidence="8">
    <location>
        <begin position="77"/>
        <end position="172"/>
    </location>
</feature>
<keyword evidence="4 7" id="KW-0862">Zinc</keyword>
<comment type="caution">
    <text evidence="9">The sequence shown here is derived from an EMBL/GenBank/DDBJ whole genome shotgun (WGS) entry which is preliminary data.</text>
</comment>
<gene>
    <name evidence="7" type="primary">recR</name>
    <name evidence="9" type="ORF">CEE36_00115</name>
</gene>
<keyword evidence="1 7" id="KW-0479">Metal-binding</keyword>
<comment type="function">
    <text evidence="7">May play a role in DNA repair. It seems to be involved in an RecBC-independent recombinational process of DNA repair. It may act with RecF and RecO.</text>
</comment>
<dbReference type="NCBIfam" id="TIGR00615">
    <property type="entry name" value="recR"/>
    <property type="match status" value="1"/>
</dbReference>
<dbReference type="EMBL" id="NJBO01000001">
    <property type="protein sequence ID" value="TKJ44183.1"/>
    <property type="molecule type" value="Genomic_DNA"/>
</dbReference>
<dbReference type="InterPro" id="IPR006171">
    <property type="entry name" value="TOPRIM_dom"/>
</dbReference>